<keyword evidence="5 8" id="KW-0694">RNA-binding</keyword>
<evidence type="ECO:0000256" key="1">
    <source>
        <dbReference type="ARBA" id="ARBA00005762"/>
    </source>
</evidence>
<feature type="domain" description="RRM" evidence="10">
    <location>
        <begin position="51"/>
        <end position="134"/>
    </location>
</feature>
<comment type="catalytic activity">
    <reaction evidence="7 9">
        <text>RNA(n) + a ribonucleoside 5'-triphosphate = RNA(n+1) + diphosphate</text>
        <dbReference type="Rhea" id="RHEA:21248"/>
        <dbReference type="Rhea" id="RHEA-COMP:14527"/>
        <dbReference type="Rhea" id="RHEA-COMP:17342"/>
        <dbReference type="ChEBI" id="CHEBI:33019"/>
        <dbReference type="ChEBI" id="CHEBI:61557"/>
        <dbReference type="ChEBI" id="CHEBI:140395"/>
        <dbReference type="EC" id="2.7.7.48"/>
    </reaction>
</comment>
<reference evidence="11" key="1">
    <citation type="submission" date="2021-01" db="EMBL/GenBank/DDBJ databases">
        <authorList>
            <consortium name="Genoscope - CEA"/>
            <person name="William W."/>
        </authorList>
    </citation>
    <scope>NUCLEOTIDE SEQUENCE</scope>
</reference>
<dbReference type="InterPro" id="IPR057596">
    <property type="entry name" value="RDRP_core"/>
</dbReference>
<dbReference type="Pfam" id="PF24823">
    <property type="entry name" value="PH_RDR2"/>
    <property type="match status" value="1"/>
</dbReference>
<dbReference type="KEGG" id="bna:106439671"/>
<protein>
    <recommendedName>
        <fullName evidence="9">RNA-dependent RNA polymerase</fullName>
        <ecNumber evidence="9">2.7.7.48</ecNumber>
    </recommendedName>
</protein>
<proteinExistence type="inferred from homology"/>
<gene>
    <name evidence="11" type="ORF">DARMORV10_C09P35570.1</name>
</gene>
<keyword evidence="4 9" id="KW-0548">Nucleotidyltransferase</keyword>
<dbReference type="Gene3D" id="3.30.70.330">
    <property type="match status" value="1"/>
</dbReference>
<evidence type="ECO:0000256" key="2">
    <source>
        <dbReference type="ARBA" id="ARBA00022484"/>
    </source>
</evidence>
<dbReference type="EC" id="2.7.7.48" evidence="9"/>
<dbReference type="SUPFAM" id="SSF54928">
    <property type="entry name" value="RNA-binding domain, RBD"/>
    <property type="match status" value="1"/>
</dbReference>
<dbReference type="InterPro" id="IPR012677">
    <property type="entry name" value="Nucleotide-bd_a/b_plait_sf"/>
</dbReference>
<organism evidence="11">
    <name type="scientific">Brassica napus</name>
    <name type="common">Rape</name>
    <dbReference type="NCBI Taxonomy" id="3708"/>
    <lineage>
        <taxon>Eukaryota</taxon>
        <taxon>Viridiplantae</taxon>
        <taxon>Streptophyta</taxon>
        <taxon>Embryophyta</taxon>
        <taxon>Tracheophyta</taxon>
        <taxon>Spermatophyta</taxon>
        <taxon>Magnoliopsida</taxon>
        <taxon>eudicotyledons</taxon>
        <taxon>Gunneridae</taxon>
        <taxon>Pentapetalae</taxon>
        <taxon>rosids</taxon>
        <taxon>malvids</taxon>
        <taxon>Brassicales</taxon>
        <taxon>Brassicaceae</taxon>
        <taxon>Brassiceae</taxon>
        <taxon>Brassica</taxon>
    </lineage>
</organism>
<dbReference type="InterPro" id="IPR057590">
    <property type="entry name" value="PH_RDR1/2-like"/>
</dbReference>
<keyword evidence="6 9" id="KW-0943">RNA-mediated gene silencing</keyword>
<dbReference type="AlphaFoldDB" id="A0A816IZX6"/>
<comment type="function">
    <text evidence="9">Probably involved in the RNA silencing pathway and required for the generation of small interfering RNAs (siRNAs).</text>
</comment>
<dbReference type="Pfam" id="PF26250">
    <property type="entry name" value="RRM_RdRP1_2"/>
    <property type="match status" value="1"/>
</dbReference>
<keyword evidence="2 9" id="KW-0696">RNA-directed RNA polymerase</keyword>
<sequence length="1168" mass="132310">MIPEKGNFFEKSKLSEILRSTHSFSRISLSSSLLILSDLSTPIMVSDTTRSTVKLTNVPQTIVAEELLRFLELHLGADSVFALEIPTSRDNWKPRDFALVQFTSLEAKSRAQHLSSQSKLLFKSRNLRVSEAYDDIVPRPVDPRRRLDGVVLTAGFPEAEEGRFCALEKWEGVRCWAIEEKRRVEFWIWESGDCYKCEVRFEDVLETVPCCVDGVDEINAFLLRLKYGPKIYKQVSGPHIATKFKSGRYSFCKEDFDFMWIRSTDFSGLKSIGTSTCFCLEVDNASTMSDIFSSLPYYREDTLSLTLVDGYTFASANQIVPLLNAANLGIEIPYEILFQLNSLVHAQKISLFAASNMGLISILCGLSLETALVILKKLHQQSSICYDPISFVKAQSQYVVKKTAHSPAAAYKRLTEQNIMSCQRAYVTPSKIYLLGPELETANYVVKNFAEHAPDFMRITFVEEDWSKIPANALSVNSKEGYFVKPFRTNIYHRVLSILGEGITVGPKMFEFLAFSASQLRGNSVWMFASNEKVKADDIREWMGCFRKIRSISKCAARMGQLFSASRQTLNVRAQDVEQIPDIEVTTDGADYCFSDGIGKISLAFAKQVAQKCGLSHIPSAFQIRYGGYKGVIAVDRSSFRKLSLRDSMLKFDSNNRMLNVTRWTESMPCFLNREIICLLSTLGIEDAVFEAMQAGHLSILGNMLEDGHAALNVLQKLSGESSKNLLVKMLLQGYAPSSEPYLSMMLRVHHESQLSELKSRCRILVPKGRILIGCMDEMGILEYGQVYVRVTLTKAELESREQSYSRKIDEETSVVVGKVVVTKNPCLHPGDIRVLDAIYEVNFEQKGFLDCIVFPQKGERPHPNECSGGDLDGDQFFVSWDEKLIPSQMDPPMDYAGSRPRIMDHDVTLEEIHKFFVDYMISDTLGVISTAHLVHADCDPERARSQKCIELANLHSRAVDFAKTGAPAEMPYALKPREFPDFLERFEKPTYISGSVFGKLYRAVKSTLAQRKPEDAESEDKKKMAAYDSTLEEAGFDNFIETAKAHRDIYAEKLSSLMNYYGAANEEEILTGILRTKEMYLQRDNRRYGDMKDRITLSVKDLQSEAMGWFEKSCKDEQQRKKLASAWYYVTYNPSYCDEKPRFLSFPWIVGDVLLGIKAESAERERD</sequence>
<dbReference type="GO" id="GO:0031047">
    <property type="term" value="P:regulatory ncRNA-mediated gene silencing"/>
    <property type="evidence" value="ECO:0007669"/>
    <property type="project" value="UniProtKB-KW"/>
</dbReference>
<dbReference type="SMR" id="A0A816IZX6"/>
<dbReference type="Pfam" id="PF26253">
    <property type="entry name" value="RdRP_head"/>
    <property type="match status" value="1"/>
</dbReference>
<dbReference type="Pfam" id="PF05183">
    <property type="entry name" value="RdRP"/>
    <property type="match status" value="1"/>
</dbReference>
<keyword evidence="3 9" id="KW-0808">Transferase</keyword>
<comment type="similarity">
    <text evidence="1 9">Belongs to the RdRP family.</text>
</comment>
<evidence type="ECO:0000256" key="3">
    <source>
        <dbReference type="ARBA" id="ARBA00022679"/>
    </source>
</evidence>
<dbReference type="PANTHER" id="PTHR23079">
    <property type="entry name" value="RNA-DEPENDENT RNA POLYMERASE"/>
    <property type="match status" value="1"/>
</dbReference>
<dbReference type="InterPro" id="IPR035979">
    <property type="entry name" value="RBD_domain_sf"/>
</dbReference>
<dbReference type="Proteomes" id="UP001295469">
    <property type="component" value="Chromosome C09"/>
</dbReference>
<evidence type="ECO:0000256" key="9">
    <source>
        <dbReference type="RuleBase" id="RU363098"/>
    </source>
</evidence>
<evidence type="ECO:0000313" key="11">
    <source>
        <dbReference type="EMBL" id="CAF1745064.1"/>
    </source>
</evidence>
<evidence type="ECO:0000256" key="6">
    <source>
        <dbReference type="ARBA" id="ARBA00023158"/>
    </source>
</evidence>
<dbReference type="EMBL" id="HG994373">
    <property type="protein sequence ID" value="CAF1745064.1"/>
    <property type="molecule type" value="Genomic_DNA"/>
</dbReference>
<evidence type="ECO:0000259" key="10">
    <source>
        <dbReference type="PROSITE" id="PS50102"/>
    </source>
</evidence>
<dbReference type="OrthoDB" id="6513042at2759"/>
<dbReference type="GO" id="GO:0003968">
    <property type="term" value="F:RNA-directed RNA polymerase activity"/>
    <property type="evidence" value="ECO:0007669"/>
    <property type="project" value="UniProtKB-KW"/>
</dbReference>
<dbReference type="InterPro" id="IPR058751">
    <property type="entry name" value="RDRP_helical"/>
</dbReference>
<dbReference type="InterPro" id="IPR058763">
    <property type="entry name" value="RRM_RDR1/2-like"/>
</dbReference>
<dbReference type="PANTHER" id="PTHR23079:SF5">
    <property type="entry name" value="RNA-DEPENDENT RNA POLYMERASE 2"/>
    <property type="match status" value="1"/>
</dbReference>
<accession>A0A816IZX6</accession>
<name>A0A816IZX6_BRANA</name>
<dbReference type="GO" id="GO:0003723">
    <property type="term" value="F:RNA binding"/>
    <property type="evidence" value="ECO:0007669"/>
    <property type="project" value="UniProtKB-UniRule"/>
</dbReference>
<dbReference type="InterPro" id="IPR058752">
    <property type="entry name" value="RDRP_C_head"/>
</dbReference>
<evidence type="ECO:0000256" key="8">
    <source>
        <dbReference type="PROSITE-ProRule" id="PRU00176"/>
    </source>
</evidence>
<dbReference type="InterPro" id="IPR007855">
    <property type="entry name" value="RDRP"/>
</dbReference>
<dbReference type="Pfam" id="PF26252">
    <property type="entry name" value="RdRP_helical"/>
    <property type="match status" value="1"/>
</dbReference>
<dbReference type="InterPro" id="IPR000504">
    <property type="entry name" value="RRM_dom"/>
</dbReference>
<evidence type="ECO:0000256" key="5">
    <source>
        <dbReference type="ARBA" id="ARBA00022884"/>
    </source>
</evidence>
<dbReference type="PROSITE" id="PS50102">
    <property type="entry name" value="RRM"/>
    <property type="match status" value="1"/>
</dbReference>
<evidence type="ECO:0000256" key="7">
    <source>
        <dbReference type="ARBA" id="ARBA00048744"/>
    </source>
</evidence>
<evidence type="ECO:0000256" key="4">
    <source>
        <dbReference type="ARBA" id="ARBA00022695"/>
    </source>
</evidence>